<reference evidence="1 2" key="1">
    <citation type="submission" date="2019-12" db="EMBL/GenBank/DDBJ databases">
        <title>Complete genome sequence of Algicella marina strain 9Alg 56(T) isolated from the red alga Tichocarpus crinitus.</title>
        <authorList>
            <person name="Kim S.-G."/>
            <person name="Nedashkovskaya O.I."/>
        </authorList>
    </citation>
    <scope>NUCLEOTIDE SEQUENCE [LARGE SCALE GENOMIC DNA]</scope>
    <source>
        <strain evidence="1 2">9Alg 56</strain>
    </source>
</reference>
<dbReference type="Pfam" id="PF06707">
    <property type="entry name" value="DUF1194"/>
    <property type="match status" value="1"/>
</dbReference>
<dbReference type="Proteomes" id="UP000464495">
    <property type="component" value="Chromosome"/>
</dbReference>
<gene>
    <name evidence="1" type="ORF">GO499_03360</name>
</gene>
<organism evidence="1 2">
    <name type="scientific">Algicella marina</name>
    <dbReference type="NCBI Taxonomy" id="2683284"/>
    <lineage>
        <taxon>Bacteria</taxon>
        <taxon>Pseudomonadati</taxon>
        <taxon>Pseudomonadota</taxon>
        <taxon>Alphaproteobacteria</taxon>
        <taxon>Rhodobacterales</taxon>
        <taxon>Paracoccaceae</taxon>
        <taxon>Algicella</taxon>
    </lineage>
</organism>
<name>A0A6P1SYK3_9RHOB</name>
<sequence length="244" mass="26352">MIPCRKRPASRRIAGWGVCMRVDLMRGGILGTLGLSLVVGTQQVQACDLALVLAVDVSASISPTEYDLQMRGLADALLDPEISEALQANQAALTLVQWSGSSRQVVSIDWRRVLSEADMAGFSEMVNNTDRAWQIYSTAVGEALLFSDALFAEVPDCLRRVIDVSGDGLSNEGLKAHKARDEVVSRGTTINGLAIETSISGLTRYFEDAVTGGPGAFVETAETYASYPEAIRRKLLREVIKPAF</sequence>
<dbReference type="InterPro" id="IPR036465">
    <property type="entry name" value="vWFA_dom_sf"/>
</dbReference>
<accession>A0A6P1SYK3</accession>
<protein>
    <submittedName>
        <fullName evidence="1">DUF1194 domain-containing protein</fullName>
    </submittedName>
</protein>
<dbReference type="Gene3D" id="3.40.50.410">
    <property type="entry name" value="von Willebrand factor, type A domain"/>
    <property type="match status" value="1"/>
</dbReference>
<dbReference type="EMBL" id="CP046620">
    <property type="protein sequence ID" value="QHQ34296.1"/>
    <property type="molecule type" value="Genomic_DNA"/>
</dbReference>
<dbReference type="KEGG" id="amaq:GO499_03360"/>
<evidence type="ECO:0000313" key="2">
    <source>
        <dbReference type="Proteomes" id="UP000464495"/>
    </source>
</evidence>
<dbReference type="InterPro" id="IPR010607">
    <property type="entry name" value="DUF1194"/>
</dbReference>
<proteinExistence type="predicted"/>
<dbReference type="SUPFAM" id="SSF53300">
    <property type="entry name" value="vWA-like"/>
    <property type="match status" value="1"/>
</dbReference>
<keyword evidence="2" id="KW-1185">Reference proteome</keyword>
<dbReference type="AlphaFoldDB" id="A0A6P1SYK3"/>
<evidence type="ECO:0000313" key="1">
    <source>
        <dbReference type="EMBL" id="QHQ34296.1"/>
    </source>
</evidence>